<evidence type="ECO:0000313" key="2">
    <source>
        <dbReference type="Proteomes" id="UP000824533"/>
    </source>
</evidence>
<comment type="caution">
    <text evidence="1">The sequence shown here is derived from an EMBL/GenBank/DDBJ whole genome shotgun (WGS) entry which is preliminary data.</text>
</comment>
<gene>
    <name evidence="1" type="ORF">K1T71_014162</name>
</gene>
<protein>
    <submittedName>
        <fullName evidence="1">Uncharacterized protein</fullName>
    </submittedName>
</protein>
<dbReference type="Proteomes" id="UP000824533">
    <property type="component" value="Linkage Group LG28"/>
</dbReference>
<accession>A0ACC1CF71</accession>
<reference evidence="1 2" key="1">
    <citation type="journal article" date="2021" name="Front. Genet.">
        <title>Chromosome-Level Genome Assembly Reveals Significant Gene Expansion in the Toll and IMD Signaling Pathways of Dendrolimus kikuchii.</title>
        <authorList>
            <person name="Zhou J."/>
            <person name="Wu P."/>
            <person name="Xiong Z."/>
            <person name="Liu N."/>
            <person name="Zhao N."/>
            <person name="Ji M."/>
            <person name="Qiu Y."/>
            <person name="Yang B."/>
        </authorList>
    </citation>
    <scope>NUCLEOTIDE SEQUENCE [LARGE SCALE GENOMIC DNA]</scope>
    <source>
        <strain evidence="1">Ann1</strain>
    </source>
</reference>
<organism evidence="1 2">
    <name type="scientific">Dendrolimus kikuchii</name>
    <dbReference type="NCBI Taxonomy" id="765133"/>
    <lineage>
        <taxon>Eukaryota</taxon>
        <taxon>Metazoa</taxon>
        <taxon>Ecdysozoa</taxon>
        <taxon>Arthropoda</taxon>
        <taxon>Hexapoda</taxon>
        <taxon>Insecta</taxon>
        <taxon>Pterygota</taxon>
        <taxon>Neoptera</taxon>
        <taxon>Endopterygota</taxon>
        <taxon>Lepidoptera</taxon>
        <taxon>Glossata</taxon>
        <taxon>Ditrysia</taxon>
        <taxon>Bombycoidea</taxon>
        <taxon>Lasiocampidae</taxon>
        <taxon>Dendrolimus</taxon>
    </lineage>
</organism>
<dbReference type="EMBL" id="CM034414">
    <property type="protein sequence ID" value="KAJ0170234.1"/>
    <property type="molecule type" value="Genomic_DNA"/>
</dbReference>
<keyword evidence="2" id="KW-1185">Reference proteome</keyword>
<name>A0ACC1CF71_9NEOP</name>
<proteinExistence type="predicted"/>
<evidence type="ECO:0000313" key="1">
    <source>
        <dbReference type="EMBL" id="KAJ0170234.1"/>
    </source>
</evidence>
<sequence>MPKAIHFRIAGQLATIGVQGINSCVMLSAMQDKNLMKDPQINTMVSLQATYLTVWNIGFLLLYSLLALACDLSTVLNRDDLVSKSMRRIRENMFGSAVLPITVFIFVFFWPVFLYDRSLIFPEFIDKIFSLKSNLVMHFWILPLACWELAFLPRSPPKSHKTNIQIISLYALAYNAVIFINYYRRGLWSYPLLGMIYGTIYFPLFITFVYFLCLYIYYKQWSWTAYFWGTEKQKK</sequence>